<dbReference type="Proteomes" id="UP000708208">
    <property type="component" value="Unassembled WGS sequence"/>
</dbReference>
<reference evidence="1" key="1">
    <citation type="submission" date="2021-06" db="EMBL/GenBank/DDBJ databases">
        <authorList>
            <person name="Hodson N. C."/>
            <person name="Mongue J. A."/>
            <person name="Jaron S. K."/>
        </authorList>
    </citation>
    <scope>NUCLEOTIDE SEQUENCE</scope>
</reference>
<dbReference type="AlphaFoldDB" id="A0A8J2LAL8"/>
<evidence type="ECO:0000313" key="1">
    <source>
        <dbReference type="EMBL" id="CAG7828787.1"/>
    </source>
</evidence>
<gene>
    <name evidence="1" type="ORF">AFUS01_LOCUS38690</name>
</gene>
<comment type="caution">
    <text evidence="1">The sequence shown here is derived from an EMBL/GenBank/DDBJ whole genome shotgun (WGS) entry which is preliminary data.</text>
</comment>
<proteinExistence type="predicted"/>
<dbReference type="EMBL" id="CAJVCH010548847">
    <property type="protein sequence ID" value="CAG7828787.1"/>
    <property type="molecule type" value="Genomic_DNA"/>
</dbReference>
<name>A0A8J2LAL8_9HEXA</name>
<evidence type="ECO:0000313" key="2">
    <source>
        <dbReference type="Proteomes" id="UP000708208"/>
    </source>
</evidence>
<sequence length="70" mass="8011">MLTQILSGGLVCPESEFPQTLYRQLPLLGPILVFASTDTCSYVIIFSHECKDEKHRREDNVAGHRYCNRI</sequence>
<keyword evidence="2" id="KW-1185">Reference proteome</keyword>
<organism evidence="1 2">
    <name type="scientific">Allacma fusca</name>
    <dbReference type="NCBI Taxonomy" id="39272"/>
    <lineage>
        <taxon>Eukaryota</taxon>
        <taxon>Metazoa</taxon>
        <taxon>Ecdysozoa</taxon>
        <taxon>Arthropoda</taxon>
        <taxon>Hexapoda</taxon>
        <taxon>Collembola</taxon>
        <taxon>Symphypleona</taxon>
        <taxon>Sminthuridae</taxon>
        <taxon>Allacma</taxon>
    </lineage>
</organism>
<protein>
    <submittedName>
        <fullName evidence="1">Uncharacterized protein</fullName>
    </submittedName>
</protein>
<accession>A0A8J2LAL8</accession>